<protein>
    <recommendedName>
        <fullName evidence="4">Anaerobic typically selenocysteine-containing protein</fullName>
    </recommendedName>
</protein>
<accession>A0ABU0HJT1</accession>
<evidence type="ECO:0008006" key="4">
    <source>
        <dbReference type="Google" id="ProtNLM"/>
    </source>
</evidence>
<feature type="chain" id="PRO_5046666682" description="Anaerobic typically selenocysteine-containing protein" evidence="1">
    <location>
        <begin position="23"/>
        <end position="150"/>
    </location>
</feature>
<evidence type="ECO:0000313" key="3">
    <source>
        <dbReference type="Proteomes" id="UP001236369"/>
    </source>
</evidence>
<organism evidence="2 3">
    <name type="scientific">Methylobacterium persicinum</name>
    <dbReference type="NCBI Taxonomy" id="374426"/>
    <lineage>
        <taxon>Bacteria</taxon>
        <taxon>Pseudomonadati</taxon>
        <taxon>Pseudomonadota</taxon>
        <taxon>Alphaproteobacteria</taxon>
        <taxon>Hyphomicrobiales</taxon>
        <taxon>Methylobacteriaceae</taxon>
        <taxon>Methylobacterium</taxon>
    </lineage>
</organism>
<dbReference type="EMBL" id="JAUSVV010000002">
    <property type="protein sequence ID" value="MDQ0441776.1"/>
    <property type="molecule type" value="Genomic_DNA"/>
</dbReference>
<sequence length="150" mass="15794">MRYSPAAALGLAFTLLPAIALAQGKPLPPPSSDVTPPIEMTISMKDGKPDCAPAELLVPANTNITLTLVSHADAEVTLTIPGQFSNGLVLHSDGDLVHVESEKGYLVKRNGKGTLKLRTEAPGKVEYACTSTTNQKAPFIGNYVRKSPNG</sequence>
<dbReference type="Gene3D" id="2.60.40.420">
    <property type="entry name" value="Cupredoxins - blue copper proteins"/>
    <property type="match status" value="1"/>
</dbReference>
<gene>
    <name evidence="2" type="ORF">QO016_001259</name>
</gene>
<dbReference type="Proteomes" id="UP001236369">
    <property type="component" value="Unassembled WGS sequence"/>
</dbReference>
<feature type="signal peptide" evidence="1">
    <location>
        <begin position="1"/>
        <end position="22"/>
    </location>
</feature>
<evidence type="ECO:0000256" key="1">
    <source>
        <dbReference type="SAM" id="SignalP"/>
    </source>
</evidence>
<reference evidence="2 3" key="1">
    <citation type="submission" date="2023-07" db="EMBL/GenBank/DDBJ databases">
        <title>Genomic Encyclopedia of Type Strains, Phase IV (KMG-IV): sequencing the most valuable type-strain genomes for metagenomic binning, comparative biology and taxonomic classification.</title>
        <authorList>
            <person name="Goeker M."/>
        </authorList>
    </citation>
    <scope>NUCLEOTIDE SEQUENCE [LARGE SCALE GENOMIC DNA]</scope>
    <source>
        <strain evidence="2 3">DSM 19562</strain>
    </source>
</reference>
<keyword evidence="3" id="KW-1185">Reference proteome</keyword>
<dbReference type="RefSeq" id="WP_238248823.1">
    <property type="nucleotide sequence ID" value="NZ_BPQX01000023.1"/>
</dbReference>
<keyword evidence="1" id="KW-0732">Signal</keyword>
<evidence type="ECO:0000313" key="2">
    <source>
        <dbReference type="EMBL" id="MDQ0441776.1"/>
    </source>
</evidence>
<name>A0ABU0HJT1_9HYPH</name>
<proteinExistence type="predicted"/>
<dbReference type="InterPro" id="IPR008972">
    <property type="entry name" value="Cupredoxin"/>
</dbReference>
<comment type="caution">
    <text evidence="2">The sequence shown here is derived from an EMBL/GenBank/DDBJ whole genome shotgun (WGS) entry which is preliminary data.</text>
</comment>